<dbReference type="AlphaFoldDB" id="B9XPZ1"/>
<feature type="chain" id="PRO_5002893151" description="3-keto-alpha-glucoside-1,2-lyase/3-keto-2-hydroxy-glucal hydratase domain-containing protein" evidence="1">
    <location>
        <begin position="25"/>
        <end position="241"/>
    </location>
</feature>
<feature type="domain" description="3-keto-alpha-glucoside-1,2-lyase/3-keto-2-hydroxy-glucal hydratase" evidence="2">
    <location>
        <begin position="30"/>
        <end position="238"/>
    </location>
</feature>
<dbReference type="STRING" id="320771.Cflav_PD1327"/>
<protein>
    <recommendedName>
        <fullName evidence="2">3-keto-alpha-glucoside-1,2-lyase/3-keto-2-hydroxy-glucal hydratase domain-containing protein</fullName>
    </recommendedName>
</protein>
<dbReference type="InterPro" id="IPR010496">
    <property type="entry name" value="AL/BT2_dom"/>
</dbReference>
<feature type="signal peptide" evidence="1">
    <location>
        <begin position="1"/>
        <end position="24"/>
    </location>
</feature>
<dbReference type="Proteomes" id="UP000003688">
    <property type="component" value="Unassembled WGS sequence"/>
</dbReference>
<dbReference type="RefSeq" id="WP_007417877.1">
    <property type="nucleotide sequence ID" value="NZ_ABOX02000050.1"/>
</dbReference>
<dbReference type="GO" id="GO:0016787">
    <property type="term" value="F:hydrolase activity"/>
    <property type="evidence" value="ECO:0007669"/>
    <property type="project" value="InterPro"/>
</dbReference>
<evidence type="ECO:0000259" key="2">
    <source>
        <dbReference type="Pfam" id="PF06439"/>
    </source>
</evidence>
<dbReference type="Gene3D" id="2.60.120.560">
    <property type="entry name" value="Exo-inulinase, domain 1"/>
    <property type="match status" value="1"/>
</dbReference>
<evidence type="ECO:0000313" key="4">
    <source>
        <dbReference type="Proteomes" id="UP000003688"/>
    </source>
</evidence>
<comment type="caution">
    <text evidence="3">The sequence shown here is derived from an EMBL/GenBank/DDBJ whole genome shotgun (WGS) entry which is preliminary data.</text>
</comment>
<accession>B9XPZ1</accession>
<name>B9XPZ1_PEDPL</name>
<dbReference type="OrthoDB" id="176168at2"/>
<dbReference type="Pfam" id="PF06439">
    <property type="entry name" value="3keto-disac_hyd"/>
    <property type="match status" value="1"/>
</dbReference>
<organism evidence="3 4">
    <name type="scientific">Pedosphaera parvula (strain Ellin514)</name>
    <dbReference type="NCBI Taxonomy" id="320771"/>
    <lineage>
        <taxon>Bacteria</taxon>
        <taxon>Pseudomonadati</taxon>
        <taxon>Verrucomicrobiota</taxon>
        <taxon>Pedosphaerae</taxon>
        <taxon>Pedosphaerales</taxon>
        <taxon>Pedosphaeraceae</taxon>
        <taxon>Pedosphaera</taxon>
    </lineage>
</organism>
<dbReference type="EMBL" id="ABOX02000050">
    <property type="protein sequence ID" value="EEF58088.1"/>
    <property type="molecule type" value="Genomic_DNA"/>
</dbReference>
<evidence type="ECO:0000256" key="1">
    <source>
        <dbReference type="SAM" id="SignalP"/>
    </source>
</evidence>
<gene>
    <name evidence="3" type="ORF">Cflav_PD1327</name>
</gene>
<keyword evidence="4" id="KW-1185">Reference proteome</keyword>
<sequence precursor="true">MKIKSFAAITLGAALFLQAAATFAADSERGFKSIFNGKDLSGWDGSPDLWSVKDGVITGQTTPEHPAKENTFLIYTNGTVTDFELRCKFKLVPGDAKGFANSGVQYRSKVVKPSYWVISGYQADMEAGPTYSGILYEEKARGILAKRGERVVITPEGKVTVTGSVGDSKEIEAGIKKGDWNDYTILAKGNHLQHFINGKQTIDVTDEQEAKAAKSGVLALQIHAGPPMMVQFKDLKLRTIE</sequence>
<evidence type="ECO:0000313" key="3">
    <source>
        <dbReference type="EMBL" id="EEF58088.1"/>
    </source>
</evidence>
<proteinExistence type="predicted"/>
<keyword evidence="1" id="KW-0732">Signal</keyword>
<reference evidence="3 4" key="1">
    <citation type="journal article" date="2011" name="J. Bacteriol.">
        <title>Genome sequence of 'Pedosphaera parvula' Ellin514, an aerobic Verrucomicrobial isolate from pasture soil.</title>
        <authorList>
            <person name="Kant R."/>
            <person name="van Passel M.W."/>
            <person name="Sangwan P."/>
            <person name="Palva A."/>
            <person name="Lucas S."/>
            <person name="Copeland A."/>
            <person name="Lapidus A."/>
            <person name="Glavina Del Rio T."/>
            <person name="Dalin E."/>
            <person name="Tice H."/>
            <person name="Bruce D."/>
            <person name="Goodwin L."/>
            <person name="Pitluck S."/>
            <person name="Chertkov O."/>
            <person name="Larimer F.W."/>
            <person name="Land M.L."/>
            <person name="Hauser L."/>
            <person name="Brettin T.S."/>
            <person name="Detter J.C."/>
            <person name="Han S."/>
            <person name="de Vos W.M."/>
            <person name="Janssen P.H."/>
            <person name="Smidt H."/>
        </authorList>
    </citation>
    <scope>NUCLEOTIDE SEQUENCE [LARGE SCALE GENOMIC DNA]</scope>
    <source>
        <strain evidence="3 4">Ellin514</strain>
    </source>
</reference>